<dbReference type="PROSITE" id="PS51352">
    <property type="entry name" value="THIOREDOXIN_2"/>
    <property type="match status" value="1"/>
</dbReference>
<dbReference type="GO" id="GO:0030313">
    <property type="term" value="C:cell envelope"/>
    <property type="evidence" value="ECO:0007669"/>
    <property type="project" value="UniProtKB-SubCell"/>
</dbReference>
<protein>
    <submittedName>
        <fullName evidence="7">TlpA disulfide reductase family protein</fullName>
    </submittedName>
</protein>
<keyword evidence="5" id="KW-0472">Membrane</keyword>
<dbReference type="InterPro" id="IPR017937">
    <property type="entry name" value="Thioredoxin_CS"/>
</dbReference>
<comment type="subcellular location">
    <subcellularLocation>
        <location evidence="1">Cell envelope</location>
    </subcellularLocation>
</comment>
<evidence type="ECO:0000256" key="3">
    <source>
        <dbReference type="ARBA" id="ARBA00023157"/>
    </source>
</evidence>
<feature type="domain" description="Thioredoxin" evidence="6">
    <location>
        <begin position="133"/>
        <end position="271"/>
    </location>
</feature>
<keyword evidence="3" id="KW-1015">Disulfide bond</keyword>
<gene>
    <name evidence="7" type="ORF">O9570_31150</name>
</gene>
<feature type="transmembrane region" description="Helical" evidence="5">
    <location>
        <begin position="111"/>
        <end position="131"/>
    </location>
</feature>
<dbReference type="AlphaFoldDB" id="A0A9X3L4Y7"/>
<dbReference type="GO" id="GO:0017004">
    <property type="term" value="P:cytochrome complex assembly"/>
    <property type="evidence" value="ECO:0007669"/>
    <property type="project" value="UniProtKB-KW"/>
</dbReference>
<keyword evidence="4" id="KW-0676">Redox-active center</keyword>
<sequence>MGTALYVGPIALPWSLLMAVAAAALGMVVGVSWGRRQGVEVAALAWRVLLVTIVVSRLAFVYSYRDAYLQAPLDILDIRDGGWNGQIGVIAGWFYATTLDRDRHSQSRKPLLAGLGVATVAWVIGSVSLQWNMHSDIRIPAGAALTLEGTSVELQSFAGKPMVVNLWATWCPPCRREMPLLQQAQADYPHAYFVFLNQGEAAERVQSFLVGMKLTLHHVLLDPKGQATASVGGQAALPTTLFFDAQGRLISRYIGELSHETLAQGLAGIGIER</sequence>
<dbReference type="PANTHER" id="PTHR42852:SF6">
    <property type="entry name" value="THIOL:DISULFIDE INTERCHANGE PROTEIN DSBE"/>
    <property type="match status" value="1"/>
</dbReference>
<organism evidence="7 8">
    <name type="scientific">Alcaligenes xylosoxydans xylosoxydans</name>
    <name type="common">Achromobacter xylosoxidans</name>
    <dbReference type="NCBI Taxonomy" id="85698"/>
    <lineage>
        <taxon>Bacteria</taxon>
        <taxon>Pseudomonadati</taxon>
        <taxon>Pseudomonadota</taxon>
        <taxon>Betaproteobacteria</taxon>
        <taxon>Burkholderiales</taxon>
        <taxon>Alcaligenaceae</taxon>
        <taxon>Achromobacter</taxon>
    </lineage>
</organism>
<proteinExistence type="predicted"/>
<accession>A0A9X3L4Y7</accession>
<feature type="transmembrane region" description="Helical" evidence="5">
    <location>
        <begin position="83"/>
        <end position="99"/>
    </location>
</feature>
<dbReference type="InterPro" id="IPR013740">
    <property type="entry name" value="Redoxin"/>
</dbReference>
<evidence type="ECO:0000256" key="2">
    <source>
        <dbReference type="ARBA" id="ARBA00022748"/>
    </source>
</evidence>
<dbReference type="SUPFAM" id="SSF52833">
    <property type="entry name" value="Thioredoxin-like"/>
    <property type="match status" value="1"/>
</dbReference>
<comment type="caution">
    <text evidence="7">The sequence shown here is derived from an EMBL/GenBank/DDBJ whole genome shotgun (WGS) entry which is preliminary data.</text>
</comment>
<dbReference type="GO" id="GO:0015036">
    <property type="term" value="F:disulfide oxidoreductase activity"/>
    <property type="evidence" value="ECO:0007669"/>
    <property type="project" value="UniProtKB-ARBA"/>
</dbReference>
<feature type="transmembrane region" description="Helical" evidence="5">
    <location>
        <begin position="44"/>
        <end position="63"/>
    </location>
</feature>
<keyword evidence="5" id="KW-0812">Transmembrane</keyword>
<evidence type="ECO:0000259" key="6">
    <source>
        <dbReference type="PROSITE" id="PS51352"/>
    </source>
</evidence>
<evidence type="ECO:0000313" key="8">
    <source>
        <dbReference type="Proteomes" id="UP001141992"/>
    </source>
</evidence>
<evidence type="ECO:0000256" key="5">
    <source>
        <dbReference type="SAM" id="Phobius"/>
    </source>
</evidence>
<reference evidence="7" key="1">
    <citation type="submission" date="2022-12" db="EMBL/GenBank/DDBJ databases">
        <authorList>
            <person name="Voronina O.L."/>
            <person name="Kunda M.S."/>
            <person name="Ryzhova N."/>
            <person name="Aksenova E.I."/>
        </authorList>
    </citation>
    <scope>NUCLEOTIDE SEQUENCE</scope>
    <source>
        <strain evidence="7">SCCH136:Ach223948</strain>
    </source>
</reference>
<dbReference type="InterPro" id="IPR013766">
    <property type="entry name" value="Thioredoxin_domain"/>
</dbReference>
<keyword evidence="5" id="KW-1133">Transmembrane helix</keyword>
<evidence type="ECO:0000256" key="1">
    <source>
        <dbReference type="ARBA" id="ARBA00004196"/>
    </source>
</evidence>
<name>A0A9X3L4Y7_ALCXX</name>
<dbReference type="Proteomes" id="UP001141992">
    <property type="component" value="Unassembled WGS sequence"/>
</dbReference>
<dbReference type="PANTHER" id="PTHR42852">
    <property type="entry name" value="THIOL:DISULFIDE INTERCHANGE PROTEIN DSBE"/>
    <property type="match status" value="1"/>
</dbReference>
<dbReference type="EMBL" id="JAPZVI010000059">
    <property type="protein sequence ID" value="MCZ8405940.1"/>
    <property type="molecule type" value="Genomic_DNA"/>
</dbReference>
<dbReference type="Gene3D" id="3.40.30.10">
    <property type="entry name" value="Glutaredoxin"/>
    <property type="match status" value="1"/>
</dbReference>
<dbReference type="CDD" id="cd02966">
    <property type="entry name" value="TlpA_like_family"/>
    <property type="match status" value="1"/>
</dbReference>
<dbReference type="InterPro" id="IPR036249">
    <property type="entry name" value="Thioredoxin-like_sf"/>
</dbReference>
<dbReference type="InterPro" id="IPR050553">
    <property type="entry name" value="Thioredoxin_ResA/DsbE_sf"/>
</dbReference>
<evidence type="ECO:0000256" key="4">
    <source>
        <dbReference type="ARBA" id="ARBA00023284"/>
    </source>
</evidence>
<dbReference type="PROSITE" id="PS00194">
    <property type="entry name" value="THIOREDOXIN_1"/>
    <property type="match status" value="1"/>
</dbReference>
<dbReference type="Pfam" id="PF08534">
    <property type="entry name" value="Redoxin"/>
    <property type="match status" value="1"/>
</dbReference>
<keyword evidence="2" id="KW-0201">Cytochrome c-type biogenesis</keyword>
<dbReference type="RefSeq" id="WP_029044396.1">
    <property type="nucleotide sequence ID" value="NZ_JAOEEI010000078.1"/>
</dbReference>
<feature type="transmembrane region" description="Helical" evidence="5">
    <location>
        <begin position="12"/>
        <end position="32"/>
    </location>
</feature>
<evidence type="ECO:0000313" key="7">
    <source>
        <dbReference type="EMBL" id="MCZ8405940.1"/>
    </source>
</evidence>